<gene>
    <name evidence="2" type="ORF">THAOC_09074</name>
</gene>
<name>K0SW43_THAOC</name>
<feature type="non-terminal residue" evidence="2">
    <location>
        <position position="1"/>
    </location>
</feature>
<accession>K0SW43</accession>
<sequence length="120" mass="12292">EDDAAGPGAEDGAPPARAGNPESNGDATDSTRPTSGESEEEDDSSDGESDSDGDDASTGPGEGPAPVPPAGADGKSAYELLRERNIARNNARLSELCYQLNVLKPSPIRNPSADSFFNNS</sequence>
<comment type="caution">
    <text evidence="2">The sequence shown here is derived from an EMBL/GenBank/DDBJ whole genome shotgun (WGS) entry which is preliminary data.</text>
</comment>
<keyword evidence="3" id="KW-1185">Reference proteome</keyword>
<evidence type="ECO:0000313" key="3">
    <source>
        <dbReference type="Proteomes" id="UP000266841"/>
    </source>
</evidence>
<dbReference type="EMBL" id="AGNL01009783">
    <property type="protein sequence ID" value="EJK69645.1"/>
    <property type="molecule type" value="Genomic_DNA"/>
</dbReference>
<dbReference type="Proteomes" id="UP000266841">
    <property type="component" value="Unassembled WGS sequence"/>
</dbReference>
<feature type="compositionally biased region" description="Low complexity" evidence="1">
    <location>
        <begin position="1"/>
        <end position="16"/>
    </location>
</feature>
<feature type="compositionally biased region" description="Polar residues" evidence="1">
    <location>
        <begin position="21"/>
        <end position="34"/>
    </location>
</feature>
<reference evidence="2 3" key="1">
    <citation type="journal article" date="2012" name="Genome Biol.">
        <title>Genome and low-iron response of an oceanic diatom adapted to chronic iron limitation.</title>
        <authorList>
            <person name="Lommer M."/>
            <person name="Specht M."/>
            <person name="Roy A.S."/>
            <person name="Kraemer L."/>
            <person name="Andreson R."/>
            <person name="Gutowska M.A."/>
            <person name="Wolf J."/>
            <person name="Bergner S.V."/>
            <person name="Schilhabel M.B."/>
            <person name="Klostermeier U.C."/>
            <person name="Beiko R.G."/>
            <person name="Rosenstiel P."/>
            <person name="Hippler M."/>
            <person name="Laroche J."/>
        </authorList>
    </citation>
    <scope>NUCLEOTIDE SEQUENCE [LARGE SCALE GENOMIC DNA]</scope>
    <source>
        <strain evidence="2 3">CCMP1005</strain>
    </source>
</reference>
<evidence type="ECO:0000256" key="1">
    <source>
        <dbReference type="SAM" id="MobiDB-lite"/>
    </source>
</evidence>
<protein>
    <submittedName>
        <fullName evidence="2">Uncharacterized protein</fullName>
    </submittedName>
</protein>
<proteinExistence type="predicted"/>
<evidence type="ECO:0000313" key="2">
    <source>
        <dbReference type="EMBL" id="EJK69645.1"/>
    </source>
</evidence>
<feature type="region of interest" description="Disordered" evidence="1">
    <location>
        <begin position="1"/>
        <end position="78"/>
    </location>
</feature>
<feature type="compositionally biased region" description="Acidic residues" evidence="1">
    <location>
        <begin position="37"/>
        <end position="55"/>
    </location>
</feature>
<organism evidence="2 3">
    <name type="scientific">Thalassiosira oceanica</name>
    <name type="common">Marine diatom</name>
    <dbReference type="NCBI Taxonomy" id="159749"/>
    <lineage>
        <taxon>Eukaryota</taxon>
        <taxon>Sar</taxon>
        <taxon>Stramenopiles</taxon>
        <taxon>Ochrophyta</taxon>
        <taxon>Bacillariophyta</taxon>
        <taxon>Coscinodiscophyceae</taxon>
        <taxon>Thalassiosirophycidae</taxon>
        <taxon>Thalassiosirales</taxon>
        <taxon>Thalassiosiraceae</taxon>
        <taxon>Thalassiosira</taxon>
    </lineage>
</organism>
<dbReference type="AlphaFoldDB" id="K0SW43"/>